<keyword evidence="2" id="KW-1185">Reference proteome</keyword>
<feature type="non-terminal residue" evidence="1">
    <location>
        <position position="1"/>
    </location>
</feature>
<organism evidence="1 2">
    <name type="scientific">Onychorhynchus coronatus</name>
    <name type="common">Royal flycatcher</name>
    <dbReference type="NCBI Taxonomy" id="360224"/>
    <lineage>
        <taxon>Eukaryota</taxon>
        <taxon>Metazoa</taxon>
        <taxon>Chordata</taxon>
        <taxon>Craniata</taxon>
        <taxon>Vertebrata</taxon>
        <taxon>Euteleostomi</taxon>
        <taxon>Archelosauria</taxon>
        <taxon>Archosauria</taxon>
        <taxon>Dinosauria</taxon>
        <taxon>Saurischia</taxon>
        <taxon>Theropoda</taxon>
        <taxon>Coelurosauria</taxon>
        <taxon>Aves</taxon>
        <taxon>Neognathae</taxon>
        <taxon>Neoaves</taxon>
        <taxon>Telluraves</taxon>
        <taxon>Australaves</taxon>
        <taxon>Passeriformes</taxon>
        <taxon>Tyrannidae</taxon>
        <taxon>Onychorhynchus</taxon>
    </lineage>
</organism>
<sequence length="156" mass="17514">AWSIHENNINYHLLVILRPPCGHSFSLGPTEQLPASRSRIRVVLECTCSREQLLGKTWCFLHRSGDQLLSEQDSYLLDTLCTGNYLDVEKVACWVQMLVGSAWLLLPQSQHCQLTVLPSCWSCKFQLTGTPGRQITIEMVFAVEEGSSGAYVSLKE</sequence>
<evidence type="ECO:0000313" key="2">
    <source>
        <dbReference type="Proteomes" id="UP000550309"/>
    </source>
</evidence>
<proteinExistence type="predicted"/>
<feature type="non-terminal residue" evidence="1">
    <location>
        <position position="156"/>
    </location>
</feature>
<accession>A0A7K6A857</accession>
<evidence type="ECO:0000313" key="1">
    <source>
        <dbReference type="EMBL" id="NWU86160.1"/>
    </source>
</evidence>
<gene>
    <name evidence="1" type="primary">Itpripl1_4</name>
    <name evidence="1" type="ORF">ONYCOR_R15427</name>
</gene>
<comment type="caution">
    <text evidence="1">The sequence shown here is derived from an EMBL/GenBank/DDBJ whole genome shotgun (WGS) entry which is preliminary data.</text>
</comment>
<dbReference type="EMBL" id="VZRK01000455">
    <property type="protein sequence ID" value="NWU86160.1"/>
    <property type="molecule type" value="Genomic_DNA"/>
</dbReference>
<dbReference type="AlphaFoldDB" id="A0A7K6A857"/>
<dbReference type="OrthoDB" id="9390510at2759"/>
<name>A0A7K6A857_ONYCO</name>
<reference evidence="1 2" key="1">
    <citation type="submission" date="2019-09" db="EMBL/GenBank/DDBJ databases">
        <title>Bird 10,000 Genomes (B10K) Project - Family phase.</title>
        <authorList>
            <person name="Zhang G."/>
        </authorList>
    </citation>
    <scope>NUCLEOTIDE SEQUENCE [LARGE SCALE GENOMIC DNA]</scope>
    <source>
        <strain evidence="1">B10K-DU-028-75</strain>
        <tissue evidence="1">Mixed tissue sample</tissue>
    </source>
</reference>
<protein>
    <submittedName>
        <fullName evidence="1">IPIL1 protein</fullName>
    </submittedName>
</protein>
<dbReference type="Proteomes" id="UP000550309">
    <property type="component" value="Unassembled WGS sequence"/>
</dbReference>